<dbReference type="PANTHER" id="PTHR21308">
    <property type="entry name" value="PHYTANOYL-COA ALPHA-HYDROXYLASE"/>
    <property type="match status" value="1"/>
</dbReference>
<accession>A0ABR0ZCP0</accession>
<evidence type="ECO:0000256" key="4">
    <source>
        <dbReference type="ARBA" id="ARBA00034924"/>
    </source>
</evidence>
<dbReference type="Pfam" id="PF05721">
    <property type="entry name" value="PhyH"/>
    <property type="match status" value="1"/>
</dbReference>
<dbReference type="InterPro" id="IPR008775">
    <property type="entry name" value="Phytyl_CoA_dOase-like"/>
</dbReference>
<keyword evidence="5" id="KW-0223">Dioxygenase</keyword>
<gene>
    <name evidence="5" type="ORF">HHUSO_G15616</name>
</gene>
<dbReference type="GO" id="GO:0051213">
    <property type="term" value="F:dioxygenase activity"/>
    <property type="evidence" value="ECO:0007669"/>
    <property type="project" value="UniProtKB-KW"/>
</dbReference>
<dbReference type="EMBL" id="JAHFZB010000013">
    <property type="protein sequence ID" value="KAK6482576.1"/>
    <property type="molecule type" value="Genomic_DNA"/>
</dbReference>
<comment type="caution">
    <text evidence="5">The sequence shown here is derived from an EMBL/GenBank/DDBJ whole genome shotgun (WGS) entry which is preliminary data.</text>
</comment>
<dbReference type="InterPro" id="IPR047128">
    <property type="entry name" value="PhyH"/>
</dbReference>
<feature type="non-terminal residue" evidence="5">
    <location>
        <position position="1"/>
    </location>
</feature>
<dbReference type="PANTHER" id="PTHR21308:SF1">
    <property type="entry name" value="PHYTANOYL-COA DIOXYGENASE, PEROXISOMAL"/>
    <property type="match status" value="1"/>
</dbReference>
<evidence type="ECO:0000256" key="1">
    <source>
        <dbReference type="ARBA" id="ARBA00005830"/>
    </source>
</evidence>
<dbReference type="Proteomes" id="UP001369086">
    <property type="component" value="Unassembled WGS sequence"/>
</dbReference>
<reference evidence="5 6" key="1">
    <citation type="submission" date="2021-05" db="EMBL/GenBank/DDBJ databases">
        <authorList>
            <person name="Zahm M."/>
            <person name="Klopp C."/>
            <person name="Cabau C."/>
            <person name="Kuhl H."/>
            <person name="Suciu R."/>
            <person name="Ciorpac M."/>
            <person name="Holostenco D."/>
            <person name="Gessner J."/>
            <person name="Wuertz S."/>
            <person name="Hohne C."/>
            <person name="Stock M."/>
            <person name="Gislard M."/>
            <person name="Lluch J."/>
            <person name="Milhes M."/>
            <person name="Lampietro C."/>
            <person name="Lopez Roques C."/>
            <person name="Donnadieu C."/>
            <person name="Du K."/>
            <person name="Schartl M."/>
            <person name="Guiguen Y."/>
        </authorList>
    </citation>
    <scope>NUCLEOTIDE SEQUENCE [LARGE SCALE GENOMIC DNA]</scope>
    <source>
        <strain evidence="5">Hh-F2</strain>
        <tissue evidence="5">Blood</tissue>
    </source>
</reference>
<keyword evidence="5" id="KW-0560">Oxidoreductase</keyword>
<evidence type="ECO:0000313" key="5">
    <source>
        <dbReference type="EMBL" id="KAK6482576.1"/>
    </source>
</evidence>
<sequence>QILKYIDCFTGPNIKTMHTVLINKPPDAGKKTSCHPVHQDLHYFPFRPAWTTMERVDRSSGCLVVLPGTHKDTMKQHDYPDWEVTAEQCLSSTSSCYQYNQCLQ</sequence>
<comment type="similarity">
    <text evidence="1">Belongs to the PhyH family.</text>
</comment>
<proteinExistence type="inferred from homology"/>
<protein>
    <recommendedName>
        <fullName evidence="2">phytanoyl-CoA dioxygenase</fullName>
        <ecNumber evidence="2">1.14.11.18</ecNumber>
    </recommendedName>
    <alternativeName>
        <fullName evidence="3">Phytanic acid oxidase</fullName>
    </alternativeName>
    <alternativeName>
        <fullName evidence="4">Phytanoyl-CoA alpha-hydroxylase</fullName>
    </alternativeName>
</protein>
<keyword evidence="6" id="KW-1185">Reference proteome</keyword>
<organism evidence="5 6">
    <name type="scientific">Huso huso</name>
    <name type="common">Beluga</name>
    <name type="synonym">Acipenser huso</name>
    <dbReference type="NCBI Taxonomy" id="61971"/>
    <lineage>
        <taxon>Eukaryota</taxon>
        <taxon>Metazoa</taxon>
        <taxon>Chordata</taxon>
        <taxon>Craniata</taxon>
        <taxon>Vertebrata</taxon>
        <taxon>Euteleostomi</taxon>
        <taxon>Actinopterygii</taxon>
        <taxon>Chondrostei</taxon>
        <taxon>Acipenseriformes</taxon>
        <taxon>Acipenseridae</taxon>
        <taxon>Huso</taxon>
    </lineage>
</organism>
<evidence type="ECO:0000256" key="3">
    <source>
        <dbReference type="ARBA" id="ARBA00034921"/>
    </source>
</evidence>
<dbReference type="SUPFAM" id="SSF51197">
    <property type="entry name" value="Clavaminate synthase-like"/>
    <property type="match status" value="1"/>
</dbReference>
<dbReference type="Gene3D" id="2.60.120.620">
    <property type="entry name" value="q2cbj1_9rhob like domain"/>
    <property type="match status" value="1"/>
</dbReference>
<dbReference type="EC" id="1.14.11.18" evidence="2"/>
<evidence type="ECO:0000313" key="6">
    <source>
        <dbReference type="Proteomes" id="UP001369086"/>
    </source>
</evidence>
<evidence type="ECO:0000256" key="2">
    <source>
        <dbReference type="ARBA" id="ARBA00034809"/>
    </source>
</evidence>
<name>A0ABR0ZCP0_HUSHU</name>